<reference evidence="2" key="1">
    <citation type="submission" date="2022-11" db="UniProtKB">
        <authorList>
            <consortium name="WormBaseParasite"/>
        </authorList>
    </citation>
    <scope>IDENTIFICATION</scope>
</reference>
<accession>A0A915K3K2</accession>
<proteinExistence type="predicted"/>
<evidence type="ECO:0000313" key="1">
    <source>
        <dbReference type="Proteomes" id="UP000887565"/>
    </source>
</evidence>
<dbReference type="WBParaSite" id="nRc.2.0.1.t33281-RA">
    <property type="protein sequence ID" value="nRc.2.0.1.t33281-RA"/>
    <property type="gene ID" value="nRc.2.0.1.g33281"/>
</dbReference>
<evidence type="ECO:0000313" key="2">
    <source>
        <dbReference type="WBParaSite" id="nRc.2.0.1.t33281-RA"/>
    </source>
</evidence>
<dbReference type="AlphaFoldDB" id="A0A915K3K2"/>
<dbReference type="Proteomes" id="UP000887565">
    <property type="component" value="Unplaced"/>
</dbReference>
<name>A0A915K3K2_ROMCU</name>
<organism evidence="1 2">
    <name type="scientific">Romanomermis culicivorax</name>
    <name type="common">Nematode worm</name>
    <dbReference type="NCBI Taxonomy" id="13658"/>
    <lineage>
        <taxon>Eukaryota</taxon>
        <taxon>Metazoa</taxon>
        <taxon>Ecdysozoa</taxon>
        <taxon>Nematoda</taxon>
        <taxon>Enoplea</taxon>
        <taxon>Dorylaimia</taxon>
        <taxon>Mermithida</taxon>
        <taxon>Mermithoidea</taxon>
        <taxon>Mermithidae</taxon>
        <taxon>Romanomermis</taxon>
    </lineage>
</organism>
<keyword evidence="1" id="KW-1185">Reference proteome</keyword>
<sequence>MEDQMENIFTCPYRNCGLIFDDAMTFDLHLRFCRTQNVCELTICQSNHMHVVPKLEMAYHAKMCCNKDKGVDKFINQIHQLMLDLGRRQAMDRRKKIGQTEGEDQIVPSIRIVAQKDDFVV</sequence>
<protein>
    <submittedName>
        <fullName evidence="2">C2H2-type domain-containing protein</fullName>
    </submittedName>
</protein>